<dbReference type="OrthoDB" id="530659at2"/>
<organism evidence="1 2">
    <name type="scientific">Halomicronema hongdechloris C2206</name>
    <dbReference type="NCBI Taxonomy" id="1641165"/>
    <lineage>
        <taxon>Bacteria</taxon>
        <taxon>Bacillati</taxon>
        <taxon>Cyanobacteriota</taxon>
        <taxon>Cyanophyceae</taxon>
        <taxon>Nodosilineales</taxon>
        <taxon>Nodosilineaceae</taxon>
        <taxon>Halomicronema</taxon>
    </lineage>
</organism>
<dbReference type="RefSeq" id="WP_080805279.1">
    <property type="nucleotide sequence ID" value="NZ_CP021983.2"/>
</dbReference>
<gene>
    <name evidence="1" type="ORF">XM38_051730</name>
</gene>
<sequence length="121" mass="13952">MTQQPNIVHLNILDTDFAKMTAGEAIPVDRKRRLAPEHYDFDRLGKQIARYRYGQLDQQGQDDILCSIATTVGLFTLADMEDINDRLRSTGRFYLTCGERQQVINWLEDELDISLPLPTDH</sequence>
<dbReference type="EMBL" id="CP021983">
    <property type="protein sequence ID" value="ASC74198.1"/>
    <property type="molecule type" value="Genomic_DNA"/>
</dbReference>
<accession>A0A1Z3HV60</accession>
<dbReference type="AlphaFoldDB" id="A0A1Z3HV60"/>
<evidence type="ECO:0000313" key="1">
    <source>
        <dbReference type="EMBL" id="ASC74198.1"/>
    </source>
</evidence>
<keyword evidence="2" id="KW-1185">Reference proteome</keyword>
<reference evidence="1 2" key="1">
    <citation type="journal article" date="2016" name="Biochim. Biophys. Acta">
        <title>Characterization of red-shifted phycobilisomes isolated from the chlorophyll f-containing cyanobacterium Halomicronema hongdechloris.</title>
        <authorList>
            <person name="Li Y."/>
            <person name="Lin Y."/>
            <person name="Garvey C.J."/>
            <person name="Birch D."/>
            <person name="Corkery R.W."/>
            <person name="Loughlin P.C."/>
            <person name="Scheer H."/>
            <person name="Willows R.D."/>
            <person name="Chen M."/>
        </authorList>
    </citation>
    <scope>NUCLEOTIDE SEQUENCE [LARGE SCALE GENOMIC DNA]</scope>
    <source>
        <strain evidence="1 2">C2206</strain>
    </source>
</reference>
<name>A0A1Z3HV60_9CYAN</name>
<proteinExistence type="predicted"/>
<dbReference type="KEGG" id="hhg:XM38_051730"/>
<evidence type="ECO:0000313" key="2">
    <source>
        <dbReference type="Proteomes" id="UP000191901"/>
    </source>
</evidence>
<dbReference type="Proteomes" id="UP000191901">
    <property type="component" value="Chromosome"/>
</dbReference>
<protein>
    <submittedName>
        <fullName evidence="1">Uncharacterized protein</fullName>
    </submittedName>
</protein>